<comment type="caution">
    <text evidence="1">The sequence shown here is derived from an EMBL/GenBank/DDBJ whole genome shotgun (WGS) entry which is preliminary data.</text>
</comment>
<dbReference type="EMBL" id="VOIH02000001">
    <property type="protein sequence ID" value="KAF3456726.1"/>
    <property type="molecule type" value="Genomic_DNA"/>
</dbReference>
<proteinExistence type="predicted"/>
<reference evidence="1" key="1">
    <citation type="submission" date="2020-03" db="EMBL/GenBank/DDBJ databases">
        <title>A high-quality chromosome-level genome assembly of a woody plant with both climbing and erect habits, Rhamnella rubrinervis.</title>
        <authorList>
            <person name="Lu Z."/>
            <person name="Yang Y."/>
            <person name="Zhu X."/>
            <person name="Sun Y."/>
        </authorList>
    </citation>
    <scope>NUCLEOTIDE SEQUENCE</scope>
    <source>
        <strain evidence="1">BYM</strain>
        <tissue evidence="1">Leaf</tissue>
    </source>
</reference>
<accession>A0A8K0MS00</accession>
<keyword evidence="2" id="KW-1185">Reference proteome</keyword>
<organism evidence="1 2">
    <name type="scientific">Rhamnella rubrinervis</name>
    <dbReference type="NCBI Taxonomy" id="2594499"/>
    <lineage>
        <taxon>Eukaryota</taxon>
        <taxon>Viridiplantae</taxon>
        <taxon>Streptophyta</taxon>
        <taxon>Embryophyta</taxon>
        <taxon>Tracheophyta</taxon>
        <taxon>Spermatophyta</taxon>
        <taxon>Magnoliopsida</taxon>
        <taxon>eudicotyledons</taxon>
        <taxon>Gunneridae</taxon>
        <taxon>Pentapetalae</taxon>
        <taxon>rosids</taxon>
        <taxon>fabids</taxon>
        <taxon>Rosales</taxon>
        <taxon>Rhamnaceae</taxon>
        <taxon>rhamnoid group</taxon>
        <taxon>Rhamneae</taxon>
        <taxon>Rhamnella</taxon>
    </lineage>
</organism>
<dbReference type="AlphaFoldDB" id="A0A8K0MS00"/>
<evidence type="ECO:0000313" key="2">
    <source>
        <dbReference type="Proteomes" id="UP000796880"/>
    </source>
</evidence>
<protein>
    <submittedName>
        <fullName evidence="1">Uncharacterized protein</fullName>
    </submittedName>
</protein>
<name>A0A8K0MS00_9ROSA</name>
<evidence type="ECO:0000313" key="1">
    <source>
        <dbReference type="EMBL" id="KAF3456726.1"/>
    </source>
</evidence>
<dbReference type="Proteomes" id="UP000796880">
    <property type="component" value="Unassembled WGS sequence"/>
</dbReference>
<sequence>MSMAKADMLGEAKNAKKESTVLARTIKLSNGSQLNAILRILGKFVVSGNNILESCLPLGEGNAWEAVILPYFYKSIAKRNSKVIDDKGLHKFGQYKMVEGYLDGAVADLAGCGVRLPNYVVDFTHTIEEVVMGIQIRWVKLPSLCFKLIRVSPHLEGIELRSLCRCGFLPKEPDGGGSLRFVLLRLRGSGDLGVWEMNSKVGKLFKDATQMKKMEENCFSHFLKMAKLSEDPSNGHVKFSNGLGHHLLRSQVHTFWKEGIGLISGLKMDPVLKRKETSSYNRINDDNFNNADKITNVMVKKAGQESFRSITRSYTEGSWCIACL</sequence>
<gene>
    <name evidence="1" type="ORF">FNV43_RR01380</name>
</gene>